<sequence>MNKLLLPMSKNINKREKKMTIISLKNVNLTRNKTEILKNITWQVNQGENWVILGLNGSGKSSLLKLILAEEWKSSGQLRVLGTEFGKGEIPKLRKRISVVGSFIAERFHSNIKAENLVYTGKFNSSMLYKSYRDQELDEARNLLMKIGAEALIGRTYGSLSQGEKQVLLIARSLILKPELLILDEATNGLDLFAKENLLKQLEQINKLENGPTIIYITHHPDEISDTFTHLLLLRAGEVVQAGKKDDLLNEKILTDFYQEKIEIQRIKHKYFIIPMNF</sequence>
<evidence type="ECO:0000256" key="1">
    <source>
        <dbReference type="ARBA" id="ARBA00004202"/>
    </source>
</evidence>
<feature type="domain" description="ABC transporter" evidence="8">
    <location>
        <begin position="22"/>
        <end position="261"/>
    </location>
</feature>
<keyword evidence="5" id="KW-0547">Nucleotide-binding</keyword>
<dbReference type="PANTHER" id="PTHR43166">
    <property type="entry name" value="AMINO ACID IMPORT ATP-BINDING PROTEIN"/>
    <property type="match status" value="1"/>
</dbReference>
<dbReference type="InterPro" id="IPR050086">
    <property type="entry name" value="MetN_ABC_transporter-like"/>
</dbReference>
<evidence type="ECO:0000256" key="3">
    <source>
        <dbReference type="ARBA" id="ARBA00022448"/>
    </source>
</evidence>
<evidence type="ECO:0000256" key="5">
    <source>
        <dbReference type="ARBA" id="ARBA00022741"/>
    </source>
</evidence>
<evidence type="ECO:0000256" key="7">
    <source>
        <dbReference type="ARBA" id="ARBA00023136"/>
    </source>
</evidence>
<dbReference type="InterPro" id="IPR027417">
    <property type="entry name" value="P-loop_NTPase"/>
</dbReference>
<dbReference type="eggNOG" id="COG1119">
    <property type="taxonomic scope" value="Bacteria"/>
</dbReference>
<evidence type="ECO:0000256" key="6">
    <source>
        <dbReference type="ARBA" id="ARBA00022840"/>
    </source>
</evidence>
<keyword evidence="3" id="KW-0813">Transport</keyword>
<evidence type="ECO:0000313" key="10">
    <source>
        <dbReference type="Proteomes" id="UP000000364"/>
    </source>
</evidence>
<evidence type="ECO:0000256" key="4">
    <source>
        <dbReference type="ARBA" id="ARBA00022475"/>
    </source>
</evidence>
<evidence type="ECO:0000259" key="8">
    <source>
        <dbReference type="PROSITE" id="PS50893"/>
    </source>
</evidence>
<dbReference type="KEGG" id="llm:llmg_1281"/>
<dbReference type="PROSITE" id="PS00211">
    <property type="entry name" value="ABC_TRANSPORTER_1"/>
    <property type="match status" value="1"/>
</dbReference>
<dbReference type="GO" id="GO:0005524">
    <property type="term" value="F:ATP binding"/>
    <property type="evidence" value="ECO:0007669"/>
    <property type="project" value="UniProtKB-KW"/>
</dbReference>
<comment type="similarity">
    <text evidence="2">Belongs to the ABC transporter superfamily.</text>
</comment>
<protein>
    <submittedName>
        <fullName evidence="9">Putative ABC transporter ATP-binding protein</fullName>
    </submittedName>
</protein>
<dbReference type="Gene3D" id="3.40.50.300">
    <property type="entry name" value="P-loop containing nucleotide triphosphate hydrolases"/>
    <property type="match status" value="1"/>
</dbReference>
<dbReference type="HOGENOM" id="CLU_000604_1_11_9"/>
<dbReference type="InterPro" id="IPR003593">
    <property type="entry name" value="AAA+_ATPase"/>
</dbReference>
<dbReference type="PANTHER" id="PTHR43166:SF9">
    <property type="entry name" value="GLUTAMATE_ASPARTATE IMPORT ATP-BINDING PROTEIN GLTL"/>
    <property type="match status" value="1"/>
</dbReference>
<organism evidence="9 10">
    <name type="scientific">Lactococcus lactis subsp. cremoris (strain MG1363)</name>
    <dbReference type="NCBI Taxonomy" id="416870"/>
    <lineage>
        <taxon>Bacteria</taxon>
        <taxon>Bacillati</taxon>
        <taxon>Bacillota</taxon>
        <taxon>Bacilli</taxon>
        <taxon>Lactobacillales</taxon>
        <taxon>Streptococcaceae</taxon>
        <taxon>Lactococcus</taxon>
        <taxon>Lactococcus cremoris subsp. cremoris</taxon>
    </lineage>
</organism>
<dbReference type="Proteomes" id="UP000000364">
    <property type="component" value="Chromosome"/>
</dbReference>
<dbReference type="SMR" id="A2RKR0"/>
<keyword evidence="6 9" id="KW-0067">ATP-binding</keyword>
<evidence type="ECO:0000313" key="9">
    <source>
        <dbReference type="EMBL" id="CAL97874.1"/>
    </source>
</evidence>
<gene>
    <name evidence="9" type="ordered locus">llmg_1281</name>
</gene>
<keyword evidence="4" id="KW-1003">Cell membrane</keyword>
<dbReference type="InterPro" id="IPR017871">
    <property type="entry name" value="ABC_transporter-like_CS"/>
</dbReference>
<dbReference type="InterPro" id="IPR003439">
    <property type="entry name" value="ABC_transporter-like_ATP-bd"/>
</dbReference>
<evidence type="ECO:0000256" key="2">
    <source>
        <dbReference type="ARBA" id="ARBA00005417"/>
    </source>
</evidence>
<comment type="subcellular location">
    <subcellularLocation>
        <location evidence="1">Cell membrane</location>
        <topology evidence="1">Peripheral membrane protein</topology>
    </subcellularLocation>
</comment>
<dbReference type="SMART" id="SM00382">
    <property type="entry name" value="AAA"/>
    <property type="match status" value="1"/>
</dbReference>
<dbReference type="AlphaFoldDB" id="A2RKR0"/>
<name>A2RKR0_LACLM</name>
<accession>A2RKR0</accession>
<dbReference type="SUPFAM" id="SSF52540">
    <property type="entry name" value="P-loop containing nucleoside triphosphate hydrolases"/>
    <property type="match status" value="1"/>
</dbReference>
<dbReference type="CDD" id="cd00267">
    <property type="entry name" value="ABC_ATPase"/>
    <property type="match status" value="1"/>
</dbReference>
<dbReference type="PhylomeDB" id="A2RKR0"/>
<proteinExistence type="inferred from homology"/>
<dbReference type="PROSITE" id="PS50893">
    <property type="entry name" value="ABC_TRANSPORTER_2"/>
    <property type="match status" value="1"/>
</dbReference>
<dbReference type="EMBL" id="AM406671">
    <property type="protein sequence ID" value="CAL97874.1"/>
    <property type="molecule type" value="Genomic_DNA"/>
</dbReference>
<keyword evidence="7" id="KW-0472">Membrane</keyword>
<dbReference type="Pfam" id="PF00005">
    <property type="entry name" value="ABC_tran"/>
    <property type="match status" value="1"/>
</dbReference>
<dbReference type="STRING" id="416870.llmg_1281"/>
<dbReference type="GO" id="GO:0016887">
    <property type="term" value="F:ATP hydrolysis activity"/>
    <property type="evidence" value="ECO:0007669"/>
    <property type="project" value="InterPro"/>
</dbReference>
<dbReference type="GO" id="GO:0005886">
    <property type="term" value="C:plasma membrane"/>
    <property type="evidence" value="ECO:0007669"/>
    <property type="project" value="UniProtKB-SubCell"/>
</dbReference>
<reference evidence="9 10" key="1">
    <citation type="journal article" date="2007" name="J. Bacteriol.">
        <title>The complete genome sequence of the lactic acid bacterial paradigm Lactococcus lactis subsp. cremoris MG1363.</title>
        <authorList>
            <person name="Wegmann U."/>
            <person name="O'Connell-Motherway M."/>
            <person name="Zomer A."/>
            <person name="Buist G."/>
            <person name="Shearman C."/>
            <person name="Canchaya C."/>
            <person name="Ventura M."/>
            <person name="Goesmann A."/>
            <person name="Gasson M.J."/>
            <person name="Kuipers O.P."/>
            <person name="van Sinderen D."/>
            <person name="Kok J."/>
        </authorList>
    </citation>
    <scope>NUCLEOTIDE SEQUENCE [LARGE SCALE GENOMIC DNA]</scope>
    <source>
        <strain evidence="9 10">MG1363</strain>
    </source>
</reference>